<organism evidence="2 3">
    <name type="scientific">Rhipicephalus microplus</name>
    <name type="common">Cattle tick</name>
    <name type="synonym">Boophilus microplus</name>
    <dbReference type="NCBI Taxonomy" id="6941"/>
    <lineage>
        <taxon>Eukaryota</taxon>
        <taxon>Metazoa</taxon>
        <taxon>Ecdysozoa</taxon>
        <taxon>Arthropoda</taxon>
        <taxon>Chelicerata</taxon>
        <taxon>Arachnida</taxon>
        <taxon>Acari</taxon>
        <taxon>Parasitiformes</taxon>
        <taxon>Ixodida</taxon>
        <taxon>Ixodoidea</taxon>
        <taxon>Ixodidae</taxon>
        <taxon>Rhipicephalinae</taxon>
        <taxon>Rhipicephalus</taxon>
        <taxon>Boophilus</taxon>
    </lineage>
</organism>
<evidence type="ECO:0000313" key="3">
    <source>
        <dbReference type="Proteomes" id="UP000821866"/>
    </source>
</evidence>
<accession>A0A9J6D4X5</accession>
<dbReference type="VEuPathDB" id="VectorBase:LOC119162276"/>
<reference evidence="2" key="2">
    <citation type="submission" date="2021-09" db="EMBL/GenBank/DDBJ databases">
        <authorList>
            <person name="Jia N."/>
            <person name="Wang J."/>
            <person name="Shi W."/>
            <person name="Du L."/>
            <person name="Sun Y."/>
            <person name="Zhan W."/>
            <person name="Jiang J."/>
            <person name="Wang Q."/>
            <person name="Zhang B."/>
            <person name="Ji P."/>
            <person name="Sakyi L.B."/>
            <person name="Cui X."/>
            <person name="Yuan T."/>
            <person name="Jiang B."/>
            <person name="Yang W."/>
            <person name="Lam T.T.-Y."/>
            <person name="Chang Q."/>
            <person name="Ding S."/>
            <person name="Wang X."/>
            <person name="Zhu J."/>
            <person name="Ruan X."/>
            <person name="Zhao L."/>
            <person name="Wei J."/>
            <person name="Que T."/>
            <person name="Du C."/>
            <person name="Cheng J."/>
            <person name="Dai P."/>
            <person name="Han X."/>
            <person name="Huang E."/>
            <person name="Gao Y."/>
            <person name="Liu J."/>
            <person name="Shao H."/>
            <person name="Ye R."/>
            <person name="Li L."/>
            <person name="Wei W."/>
            <person name="Wang X."/>
            <person name="Wang C."/>
            <person name="Huo Q."/>
            <person name="Li W."/>
            <person name="Guo W."/>
            <person name="Chen H."/>
            <person name="Chen S."/>
            <person name="Zhou L."/>
            <person name="Zhou L."/>
            <person name="Ni X."/>
            <person name="Tian J."/>
            <person name="Zhou Y."/>
            <person name="Sheng Y."/>
            <person name="Liu T."/>
            <person name="Pan Y."/>
            <person name="Xia L."/>
            <person name="Li J."/>
            <person name="Zhao F."/>
            <person name="Cao W."/>
        </authorList>
    </citation>
    <scope>NUCLEOTIDE SEQUENCE</scope>
    <source>
        <strain evidence="2">Rmic-2018</strain>
        <tissue evidence="2">Larvae</tissue>
    </source>
</reference>
<comment type="caution">
    <text evidence="2">The sequence shown here is derived from an EMBL/GenBank/DDBJ whole genome shotgun (WGS) entry which is preliminary data.</text>
</comment>
<gene>
    <name evidence="2" type="ORF">HPB51_007559</name>
</gene>
<proteinExistence type="predicted"/>
<dbReference type="AlphaFoldDB" id="A0A9J6D4X5"/>
<keyword evidence="3" id="KW-1185">Reference proteome</keyword>
<feature type="compositionally biased region" description="Basic and acidic residues" evidence="1">
    <location>
        <begin position="214"/>
        <end position="231"/>
    </location>
</feature>
<feature type="compositionally biased region" description="Basic residues" evidence="1">
    <location>
        <begin position="261"/>
        <end position="270"/>
    </location>
</feature>
<protein>
    <submittedName>
        <fullName evidence="2">Uncharacterized protein</fullName>
    </submittedName>
</protein>
<feature type="region of interest" description="Disordered" evidence="1">
    <location>
        <begin position="214"/>
        <end position="303"/>
    </location>
</feature>
<evidence type="ECO:0000313" key="2">
    <source>
        <dbReference type="EMBL" id="KAH8008903.1"/>
    </source>
</evidence>
<evidence type="ECO:0000256" key="1">
    <source>
        <dbReference type="SAM" id="MobiDB-lite"/>
    </source>
</evidence>
<feature type="region of interest" description="Disordered" evidence="1">
    <location>
        <begin position="1"/>
        <end position="34"/>
    </location>
</feature>
<name>A0A9J6D4X5_RHIMP</name>
<dbReference type="EMBL" id="JABSTU010000011">
    <property type="protein sequence ID" value="KAH8008903.1"/>
    <property type="molecule type" value="Genomic_DNA"/>
</dbReference>
<feature type="compositionally biased region" description="Pro residues" evidence="1">
    <location>
        <begin position="1"/>
        <end position="11"/>
    </location>
</feature>
<sequence length="303" mass="33793">MDVESPEPPPTSSTSSVAPLRKRSFHPSDVNNEGTLICSTASDESSDESEFVHVARRMAKRRLLKTFPSQSNATPNIQEPPVHTISFVPLNAADSMNRLNRHVTSMSLEALVPGQIPDVRINGHKKVLAIDATQRTALEILTKVNVLGNINVRSFIPDDKDSRAGVIYDVDTSVSVIDFPNVIKTVMEPSIIFQARRLENSRCVKLVFKGDKASQAEHRKSGNRQGPHEASSKQCPNVKEMQVLRQMARYGSTQREAADKVRRRRSRYMKTPRVPSAKARDTPLPHITHSPPQAYKCHQQAFS</sequence>
<dbReference type="Proteomes" id="UP000821866">
    <property type="component" value="Chromosome 9"/>
</dbReference>
<reference evidence="2" key="1">
    <citation type="journal article" date="2020" name="Cell">
        <title>Large-Scale Comparative Analyses of Tick Genomes Elucidate Their Genetic Diversity and Vector Capacities.</title>
        <authorList>
            <consortium name="Tick Genome and Microbiome Consortium (TIGMIC)"/>
            <person name="Jia N."/>
            <person name="Wang J."/>
            <person name="Shi W."/>
            <person name="Du L."/>
            <person name="Sun Y."/>
            <person name="Zhan W."/>
            <person name="Jiang J.F."/>
            <person name="Wang Q."/>
            <person name="Zhang B."/>
            <person name="Ji P."/>
            <person name="Bell-Sakyi L."/>
            <person name="Cui X.M."/>
            <person name="Yuan T.T."/>
            <person name="Jiang B.G."/>
            <person name="Yang W.F."/>
            <person name="Lam T.T."/>
            <person name="Chang Q.C."/>
            <person name="Ding S.J."/>
            <person name="Wang X.J."/>
            <person name="Zhu J.G."/>
            <person name="Ruan X.D."/>
            <person name="Zhao L."/>
            <person name="Wei J.T."/>
            <person name="Ye R.Z."/>
            <person name="Que T.C."/>
            <person name="Du C.H."/>
            <person name="Zhou Y.H."/>
            <person name="Cheng J.X."/>
            <person name="Dai P.F."/>
            <person name="Guo W.B."/>
            <person name="Han X.H."/>
            <person name="Huang E.J."/>
            <person name="Li L.F."/>
            <person name="Wei W."/>
            <person name="Gao Y.C."/>
            <person name="Liu J.Z."/>
            <person name="Shao H.Z."/>
            <person name="Wang X."/>
            <person name="Wang C.C."/>
            <person name="Yang T.C."/>
            <person name="Huo Q.B."/>
            <person name="Li W."/>
            <person name="Chen H.Y."/>
            <person name="Chen S.E."/>
            <person name="Zhou L.G."/>
            <person name="Ni X.B."/>
            <person name="Tian J.H."/>
            <person name="Sheng Y."/>
            <person name="Liu T."/>
            <person name="Pan Y.S."/>
            <person name="Xia L.Y."/>
            <person name="Li J."/>
            <person name="Zhao F."/>
            <person name="Cao W.C."/>
        </authorList>
    </citation>
    <scope>NUCLEOTIDE SEQUENCE</scope>
    <source>
        <strain evidence="2">Rmic-2018</strain>
    </source>
</reference>